<evidence type="ECO:0000313" key="1">
    <source>
        <dbReference type="EMBL" id="CAG8476207.1"/>
    </source>
</evidence>
<sequence>MGNSQSGEDVAFEVLKKVGSVALAVSYFTPAAAITGPMTVVGGVTGLGMEIAGEAMDNDELKKAGSLYRGMAIDAGIDGIAGGALEGAKTCGKAAKWLKMGCEAYNNASDDFHRATGKPFIPTPDPQTTLYVAKNIKYMF</sequence>
<keyword evidence="2" id="KW-1185">Reference proteome</keyword>
<dbReference type="EMBL" id="CAJVPJ010000094">
    <property type="protein sequence ID" value="CAG8476207.1"/>
    <property type="molecule type" value="Genomic_DNA"/>
</dbReference>
<comment type="caution">
    <text evidence="1">The sequence shown here is derived from an EMBL/GenBank/DDBJ whole genome shotgun (WGS) entry which is preliminary data.</text>
</comment>
<organism evidence="1 2">
    <name type="scientific">Paraglomus occultum</name>
    <dbReference type="NCBI Taxonomy" id="144539"/>
    <lineage>
        <taxon>Eukaryota</taxon>
        <taxon>Fungi</taxon>
        <taxon>Fungi incertae sedis</taxon>
        <taxon>Mucoromycota</taxon>
        <taxon>Glomeromycotina</taxon>
        <taxon>Glomeromycetes</taxon>
        <taxon>Paraglomerales</taxon>
        <taxon>Paraglomeraceae</taxon>
        <taxon>Paraglomus</taxon>
    </lineage>
</organism>
<evidence type="ECO:0000313" key="2">
    <source>
        <dbReference type="Proteomes" id="UP000789572"/>
    </source>
</evidence>
<dbReference type="OrthoDB" id="2416119at2759"/>
<dbReference type="Proteomes" id="UP000789572">
    <property type="component" value="Unassembled WGS sequence"/>
</dbReference>
<protein>
    <submittedName>
        <fullName evidence="1">1570_t:CDS:1</fullName>
    </submittedName>
</protein>
<dbReference type="AlphaFoldDB" id="A0A9N8W8X2"/>
<reference evidence="1" key="1">
    <citation type="submission" date="2021-06" db="EMBL/GenBank/DDBJ databases">
        <authorList>
            <person name="Kallberg Y."/>
            <person name="Tangrot J."/>
            <person name="Rosling A."/>
        </authorList>
    </citation>
    <scope>NUCLEOTIDE SEQUENCE</scope>
    <source>
        <strain evidence="1">IA702</strain>
    </source>
</reference>
<accession>A0A9N8W8X2</accession>
<proteinExistence type="predicted"/>
<name>A0A9N8W8X2_9GLOM</name>
<gene>
    <name evidence="1" type="ORF">POCULU_LOCUS1300</name>
</gene>